<dbReference type="InterPro" id="IPR000836">
    <property type="entry name" value="PRTase_dom"/>
</dbReference>
<dbReference type="AlphaFoldDB" id="A0A0R0ABI3"/>
<reference evidence="1 2" key="1">
    <citation type="submission" date="2015-10" db="EMBL/GenBank/DDBJ databases">
        <title>Genome sequencing and analysis of members of genus Stenotrophomonas.</title>
        <authorList>
            <person name="Patil P.P."/>
            <person name="Midha S."/>
            <person name="Patil P.B."/>
        </authorList>
    </citation>
    <scope>NUCLEOTIDE SEQUENCE [LARGE SCALE GENOMIC DNA]</scope>
    <source>
        <strain evidence="1 2">JCM 9942</strain>
    </source>
</reference>
<gene>
    <name evidence="1" type="ORF">ARC78_09355</name>
</gene>
<organism evidence="1 2">
    <name type="scientific">Stenotrophomonas pictorum JCM 9942</name>
    <dbReference type="NCBI Taxonomy" id="1236960"/>
    <lineage>
        <taxon>Bacteria</taxon>
        <taxon>Pseudomonadati</taxon>
        <taxon>Pseudomonadota</taxon>
        <taxon>Gammaproteobacteria</taxon>
        <taxon>Lysobacterales</taxon>
        <taxon>Lysobacteraceae</taxon>
        <taxon>Stenotrophomonas</taxon>
    </lineage>
</organism>
<dbReference type="EMBL" id="LLXS01000019">
    <property type="protein sequence ID" value="KRG42331.1"/>
    <property type="molecule type" value="Genomic_DNA"/>
</dbReference>
<evidence type="ECO:0008006" key="3">
    <source>
        <dbReference type="Google" id="ProtNLM"/>
    </source>
</evidence>
<sequence>MRLQKIEPRHYAWLDPNDQCLYYGDYTSGGGFEASDTNRQILNLKKKPTAKQGELYYKEKAVTYWGATLRKLLTLENTQAGYTFVPMPGSKPLGHPEYDDRMHRVLQHMRAGIQGVDVRPLLKQVKDRAAQHEGAGRMSPTDLCKTLAVDHSLIPPPVASTIVVVDDVITMGASFAAAKSMLMPLPNVTRVVGVFLAKTIWQTPDFDDDF</sequence>
<dbReference type="CDD" id="cd06223">
    <property type="entry name" value="PRTases_typeI"/>
    <property type="match status" value="1"/>
</dbReference>
<keyword evidence="2" id="KW-1185">Reference proteome</keyword>
<evidence type="ECO:0000313" key="2">
    <source>
        <dbReference type="Proteomes" id="UP000050836"/>
    </source>
</evidence>
<protein>
    <recommendedName>
        <fullName evidence="3">Phosphoribosyltransferase domain-containing protein</fullName>
    </recommendedName>
</protein>
<dbReference type="RefSeq" id="WP_054658977.1">
    <property type="nucleotide sequence ID" value="NZ_BAZI01000126.1"/>
</dbReference>
<proteinExistence type="predicted"/>
<name>A0A0R0ABI3_9GAMM</name>
<evidence type="ECO:0000313" key="1">
    <source>
        <dbReference type="EMBL" id="KRG42331.1"/>
    </source>
</evidence>
<comment type="caution">
    <text evidence="1">The sequence shown here is derived from an EMBL/GenBank/DDBJ whole genome shotgun (WGS) entry which is preliminary data.</text>
</comment>
<accession>A0A0R0ABI3</accession>
<dbReference type="Proteomes" id="UP000050836">
    <property type="component" value="Unassembled WGS sequence"/>
</dbReference>
<dbReference type="OrthoDB" id="6637825at2"/>